<dbReference type="STRING" id="159291.SAMN05920897_10795"/>
<protein>
    <submittedName>
        <fullName evidence="3">FIST N domain-containing protein</fullName>
    </submittedName>
</protein>
<proteinExistence type="predicted"/>
<dbReference type="Pfam" id="PF10442">
    <property type="entry name" value="FIST_C"/>
    <property type="match status" value="1"/>
</dbReference>
<dbReference type="RefSeq" id="WP_076488526.1">
    <property type="nucleotide sequence ID" value="NZ_FTMS01000007.1"/>
</dbReference>
<evidence type="ECO:0000259" key="1">
    <source>
        <dbReference type="SMART" id="SM00897"/>
    </source>
</evidence>
<feature type="domain" description="FIST" evidence="1">
    <location>
        <begin position="28"/>
        <end position="218"/>
    </location>
</feature>
<accession>A0A1N6S175</accession>
<name>A0A1N6S175_9SPIO</name>
<dbReference type="PANTHER" id="PTHR40252">
    <property type="entry name" value="BLR0328 PROTEIN"/>
    <property type="match status" value="1"/>
</dbReference>
<keyword evidence="4" id="KW-1185">Reference proteome</keyword>
<organism evidence="3 4">
    <name type="scientific">Alkalispirochaeta americana</name>
    <dbReference type="NCBI Taxonomy" id="159291"/>
    <lineage>
        <taxon>Bacteria</taxon>
        <taxon>Pseudomonadati</taxon>
        <taxon>Spirochaetota</taxon>
        <taxon>Spirochaetia</taxon>
        <taxon>Spirochaetales</taxon>
        <taxon>Spirochaetaceae</taxon>
        <taxon>Alkalispirochaeta</taxon>
    </lineage>
</organism>
<sequence length="393" mass="42337">MIIETDRSGGVKELEELLERVSSRPGVEGLLVLACGENGFTPEDLNPLLWRQNLPLAGGIFPAILRGAEKLERGTIVAGLGAPLRTLVVPGLSDPDIDFTRHLEEALEIEGPSPPGLDAPTVLVLLDGLARRIEPFVEALYGLLGIGRTYLGGGAGTLAMDRSPMIICNQGLLADAALVGFLDVPSSLGVSHGWNPVAGPFRVTSSRGTTVETLDWKPAFQVYRQVLERLGVHSIDPEDFFAASRSYPFGIARVGAERVVRDPYQLHPDGSLTCVGAVRQGSFVHILHGDRHSLVSAAAEARRISQRFQPGPGGTRLFFDCISRVLFLKECYAEELSAVHDPLQPLVGACSIGEIANNGHSYLEFYNMTSVVADLAADLAEVQPIPDRQEHEP</sequence>
<dbReference type="Pfam" id="PF08495">
    <property type="entry name" value="FIST"/>
    <property type="match status" value="1"/>
</dbReference>
<evidence type="ECO:0000313" key="4">
    <source>
        <dbReference type="Proteomes" id="UP000186400"/>
    </source>
</evidence>
<dbReference type="InterPro" id="IPR019494">
    <property type="entry name" value="FIST_C"/>
</dbReference>
<dbReference type="OrthoDB" id="378730at2"/>
<dbReference type="AlphaFoldDB" id="A0A1N6S175"/>
<feature type="domain" description="FIST C-domain" evidence="2">
    <location>
        <begin position="219"/>
        <end position="358"/>
    </location>
</feature>
<dbReference type="Proteomes" id="UP000186400">
    <property type="component" value="Unassembled WGS sequence"/>
</dbReference>
<gene>
    <name evidence="3" type="ORF">SAMN05920897_10795</name>
</gene>
<dbReference type="PANTHER" id="PTHR40252:SF2">
    <property type="entry name" value="BLR0328 PROTEIN"/>
    <property type="match status" value="1"/>
</dbReference>
<evidence type="ECO:0000259" key="2">
    <source>
        <dbReference type="SMART" id="SM01204"/>
    </source>
</evidence>
<dbReference type="SMART" id="SM00897">
    <property type="entry name" value="FIST"/>
    <property type="match status" value="1"/>
</dbReference>
<dbReference type="InterPro" id="IPR013702">
    <property type="entry name" value="FIST_domain_N"/>
</dbReference>
<dbReference type="EMBL" id="FTMS01000007">
    <property type="protein sequence ID" value="SIQ34799.1"/>
    <property type="molecule type" value="Genomic_DNA"/>
</dbReference>
<reference evidence="4" key="1">
    <citation type="submission" date="2017-01" db="EMBL/GenBank/DDBJ databases">
        <authorList>
            <person name="Varghese N."/>
            <person name="Submissions S."/>
        </authorList>
    </citation>
    <scope>NUCLEOTIDE SEQUENCE [LARGE SCALE GENOMIC DNA]</scope>
    <source>
        <strain evidence="4">ASpG1</strain>
    </source>
</reference>
<dbReference type="SMART" id="SM01204">
    <property type="entry name" value="FIST_C"/>
    <property type="match status" value="1"/>
</dbReference>
<evidence type="ECO:0000313" key="3">
    <source>
        <dbReference type="EMBL" id="SIQ34799.1"/>
    </source>
</evidence>